<proteinExistence type="predicted"/>
<protein>
    <submittedName>
        <fullName evidence="1">Uncharacterized protein</fullName>
    </submittedName>
</protein>
<evidence type="ECO:0000313" key="1">
    <source>
        <dbReference type="EMBL" id="MPN21133.1"/>
    </source>
</evidence>
<dbReference type="EMBL" id="VSSQ01069038">
    <property type="protein sequence ID" value="MPN21133.1"/>
    <property type="molecule type" value="Genomic_DNA"/>
</dbReference>
<reference evidence="1" key="1">
    <citation type="submission" date="2019-08" db="EMBL/GenBank/DDBJ databases">
        <authorList>
            <person name="Kucharzyk K."/>
            <person name="Murdoch R.W."/>
            <person name="Higgins S."/>
            <person name="Loffler F."/>
        </authorList>
    </citation>
    <scope>NUCLEOTIDE SEQUENCE</scope>
</reference>
<accession>A0A645GB67</accession>
<organism evidence="1">
    <name type="scientific">bioreactor metagenome</name>
    <dbReference type="NCBI Taxonomy" id="1076179"/>
    <lineage>
        <taxon>unclassified sequences</taxon>
        <taxon>metagenomes</taxon>
        <taxon>ecological metagenomes</taxon>
    </lineage>
</organism>
<gene>
    <name evidence="1" type="ORF">SDC9_168512</name>
</gene>
<name>A0A645GB67_9ZZZZ</name>
<dbReference type="AlphaFoldDB" id="A0A645GB67"/>
<comment type="caution">
    <text evidence="1">The sequence shown here is derived from an EMBL/GenBank/DDBJ whole genome shotgun (WGS) entry which is preliminary data.</text>
</comment>
<sequence length="199" mass="21978">MHSVIIAGDGACANVHIFTDGGIADVREMPHLHVRSQVRIFDLAKIAHVYALPKMSALAQVAEGGHIYIIFHDGALQQGGFDVAAVANLRVLYDRVRPQDTAFSDDRFTAQIGVWQQSGIFADHHSFFNIHQIWVKHGDTGQHITFVDASAHNAFSFCKMHPVVHAKCLVFVIHHNGLHLLSGFDGHFYHVGQVILAFG</sequence>